<evidence type="ECO:0000313" key="2">
    <source>
        <dbReference type="Proteomes" id="UP000252985"/>
    </source>
</evidence>
<evidence type="ECO:0000313" key="1">
    <source>
        <dbReference type="EMBL" id="AXG11930.1"/>
    </source>
</evidence>
<dbReference type="Proteomes" id="UP000252985">
    <property type="component" value="Plasmid pCBA1112-02"/>
</dbReference>
<gene>
    <name evidence="1" type="ORF">DU484_18620</name>
</gene>
<organism evidence="1 2">
    <name type="scientific">Haloplanus rubicundus</name>
    <dbReference type="NCBI Taxonomy" id="1547898"/>
    <lineage>
        <taxon>Archaea</taxon>
        <taxon>Methanobacteriati</taxon>
        <taxon>Methanobacteriota</taxon>
        <taxon>Stenosarchaea group</taxon>
        <taxon>Halobacteria</taxon>
        <taxon>Halobacteriales</taxon>
        <taxon>Haloferacaceae</taxon>
        <taxon>Haloplanus</taxon>
    </lineage>
</organism>
<accession>A0A345EIA8</accession>
<dbReference type="GeneID" id="37289036"/>
<protein>
    <submittedName>
        <fullName evidence="1">Uncharacterized protein</fullName>
    </submittedName>
</protein>
<dbReference type="KEGG" id="haq:DU484_18620"/>
<keyword evidence="1" id="KW-0614">Plasmid</keyword>
<geneLocation type="plasmid" evidence="2">
    <name>pcba1112-02</name>
</geneLocation>
<dbReference type="AlphaFoldDB" id="A0A345EIA8"/>
<proteinExistence type="predicted"/>
<sequence length="69" mass="7756">MCSLARHRAANRFQTALQQRLDAASNQSEVQQAYDDALEGLIKIALDDVELDRVARELSINPDVIDFPE</sequence>
<name>A0A345EIA8_9EURY</name>
<dbReference type="RefSeq" id="WP_114606837.1">
    <property type="nucleotide sequence ID" value="NZ_CP031149.1"/>
</dbReference>
<reference evidence="1 2" key="1">
    <citation type="submission" date="2018-07" db="EMBL/GenBank/DDBJ databases">
        <title>Genome sequences of Haloplanus sp. CBA1112.</title>
        <authorList>
            <person name="Kim Y.B."/>
            <person name="Roh S.W."/>
        </authorList>
    </citation>
    <scope>NUCLEOTIDE SEQUENCE [LARGE SCALE GENOMIC DNA]</scope>
    <source>
        <strain evidence="1 2">CBA1112</strain>
        <plasmid evidence="2">pcba1112-02</plasmid>
    </source>
</reference>
<dbReference type="EMBL" id="CP031149">
    <property type="protein sequence ID" value="AXG11930.1"/>
    <property type="molecule type" value="Genomic_DNA"/>
</dbReference>